<organism evidence="1 2">
    <name type="scientific">Neonectria magnoliae</name>
    <dbReference type="NCBI Taxonomy" id="2732573"/>
    <lineage>
        <taxon>Eukaryota</taxon>
        <taxon>Fungi</taxon>
        <taxon>Dikarya</taxon>
        <taxon>Ascomycota</taxon>
        <taxon>Pezizomycotina</taxon>
        <taxon>Sordariomycetes</taxon>
        <taxon>Hypocreomycetidae</taxon>
        <taxon>Hypocreales</taxon>
        <taxon>Nectriaceae</taxon>
        <taxon>Neonectria</taxon>
    </lineage>
</organism>
<dbReference type="Proteomes" id="UP001498421">
    <property type="component" value="Unassembled WGS sequence"/>
</dbReference>
<evidence type="ECO:0000313" key="1">
    <source>
        <dbReference type="EMBL" id="KAK7423246.1"/>
    </source>
</evidence>
<evidence type="ECO:0000313" key="2">
    <source>
        <dbReference type="Proteomes" id="UP001498421"/>
    </source>
</evidence>
<dbReference type="PANTHER" id="PTHR10039">
    <property type="entry name" value="AMELOGENIN"/>
    <property type="match status" value="1"/>
</dbReference>
<reference evidence="1 2" key="1">
    <citation type="journal article" date="2025" name="Microbiol. Resour. Announc.">
        <title>Draft genome sequences for Neonectria magnoliae and Neonectria punicea, canker pathogens of Liriodendron tulipifera and Acer saccharum in West Virginia.</title>
        <authorList>
            <person name="Petronek H.M."/>
            <person name="Kasson M.T."/>
            <person name="Metheny A.M."/>
            <person name="Stauder C.M."/>
            <person name="Lovett B."/>
            <person name="Lynch S.C."/>
            <person name="Garnas J.R."/>
            <person name="Kasson L.R."/>
            <person name="Stajich J.E."/>
        </authorList>
    </citation>
    <scope>NUCLEOTIDE SEQUENCE [LARGE SCALE GENOMIC DNA]</scope>
    <source>
        <strain evidence="1 2">NRRL 64651</strain>
    </source>
</reference>
<gene>
    <name evidence="1" type="ORF">QQZ08_009142</name>
</gene>
<keyword evidence="2" id="KW-1185">Reference proteome</keyword>
<comment type="caution">
    <text evidence="1">The sequence shown here is derived from an EMBL/GenBank/DDBJ whole genome shotgun (WGS) entry which is preliminary data.</text>
</comment>
<accession>A0ABR1HQI2</accession>
<proteinExistence type="predicted"/>
<name>A0ABR1HQI2_9HYPO</name>
<sequence length="248" mass="27756">MSNAEVEKDIRTYVDSELNKRFRGWRVALKGEVLEALVLAAKGMFRWAACQVDILTRKRTSYGIKQALKELPETLDETYEIILVEISQDDRILARTILAWIYANITMELEPMSASVLIEAMHKGASYPPGTQSEYTVSDINSICGCLVTVFAASTGLLNEIESAEEDLDLSRKPSDYRVAFSHYTVHEFLTEDRINTSKANFFAICNDPVTNGYLEVALTAAASFDKLPREPSFMSYCIGVASTAYFI</sequence>
<protein>
    <submittedName>
        <fullName evidence="1">Uncharacterized protein</fullName>
    </submittedName>
</protein>
<dbReference type="EMBL" id="JAZAVK010000100">
    <property type="protein sequence ID" value="KAK7423246.1"/>
    <property type="molecule type" value="Genomic_DNA"/>
</dbReference>